<accession>A0ABY5TMI9</accession>
<keyword evidence="4" id="KW-1185">Reference proteome</keyword>
<reference evidence="3" key="1">
    <citation type="submission" date="2022-08" db="EMBL/GenBank/DDBJ databases">
        <title>Catabolic pathway analysis in culturable SAR92 clade bacteria reveals their overlooked roles in DMSP degradation in coastal seas.</title>
        <authorList>
            <person name="He X."/>
            <person name="Zhang X."/>
            <person name="Zhang Y."/>
        </authorList>
    </citation>
    <scope>NUCLEOTIDE SEQUENCE</scope>
    <source>
        <strain evidence="3">H455</strain>
    </source>
</reference>
<dbReference type="PANTHER" id="PTHR30327:SF1">
    <property type="entry name" value="UPF0301 PROTEIN YQGE"/>
    <property type="match status" value="1"/>
</dbReference>
<proteinExistence type="inferred from homology"/>
<dbReference type="SUPFAM" id="SSF143456">
    <property type="entry name" value="VC0467-like"/>
    <property type="match status" value="1"/>
</dbReference>
<name>A0ABY5TMI9_9GAMM</name>
<comment type="similarity">
    <text evidence="1 2">Belongs to the UPF0301 (AlgH) family.</text>
</comment>
<dbReference type="NCBIfam" id="NF001266">
    <property type="entry name" value="PRK00228.1-1"/>
    <property type="match status" value="1"/>
</dbReference>
<gene>
    <name evidence="3" type="ORF">NYF23_00305</name>
</gene>
<dbReference type="Proteomes" id="UP001059934">
    <property type="component" value="Chromosome"/>
</dbReference>
<sequence>MTTLKPKKINSLKNHFLLAMPGLQDSTFSDSVVYICEHNSDGAMGLIINQQMDIPVKAIFDQLKLDYQDECGRPLLFDGGPVQRDRGFILHDNCEQQWESTLMISDQVCLTASKDILTDMALGKGPKDSLVTLGYSSWEAGQLERELGENNWLTIPAEAEIIFKTDCAKRASAAALSIGLDLRMLSHQAGHA</sequence>
<dbReference type="EMBL" id="CP103416">
    <property type="protein sequence ID" value="UVW35063.1"/>
    <property type="molecule type" value="Genomic_DNA"/>
</dbReference>
<evidence type="ECO:0000313" key="3">
    <source>
        <dbReference type="EMBL" id="UVW35063.1"/>
    </source>
</evidence>
<evidence type="ECO:0000256" key="1">
    <source>
        <dbReference type="ARBA" id="ARBA00009600"/>
    </source>
</evidence>
<evidence type="ECO:0000256" key="2">
    <source>
        <dbReference type="HAMAP-Rule" id="MF_00758"/>
    </source>
</evidence>
<dbReference type="Pfam" id="PF02622">
    <property type="entry name" value="DUF179"/>
    <property type="match status" value="1"/>
</dbReference>
<dbReference type="PANTHER" id="PTHR30327">
    <property type="entry name" value="UNCHARACTERIZED PROTEIN YQGE"/>
    <property type="match status" value="1"/>
</dbReference>
<dbReference type="Gene3D" id="3.40.1740.10">
    <property type="entry name" value="VC0467-like"/>
    <property type="match status" value="1"/>
</dbReference>
<protein>
    <recommendedName>
        <fullName evidence="2">UPF0301 protein NYF23_00305</fullName>
    </recommendedName>
</protein>
<dbReference type="InterPro" id="IPR003774">
    <property type="entry name" value="AlgH-like"/>
</dbReference>
<dbReference type="HAMAP" id="MF_00758">
    <property type="entry name" value="UPF0301"/>
    <property type="match status" value="1"/>
</dbReference>
<evidence type="ECO:0000313" key="4">
    <source>
        <dbReference type="Proteomes" id="UP001059934"/>
    </source>
</evidence>
<organism evidence="3 4">
    <name type="scientific">SAR92 clade bacterium H455</name>
    <dbReference type="NCBI Taxonomy" id="2974818"/>
    <lineage>
        <taxon>Bacteria</taxon>
        <taxon>Pseudomonadati</taxon>
        <taxon>Pseudomonadota</taxon>
        <taxon>Gammaproteobacteria</taxon>
        <taxon>Cellvibrionales</taxon>
        <taxon>Porticoccaceae</taxon>
        <taxon>SAR92 clade</taxon>
    </lineage>
</organism>